<sequence>MKRNVGDQPLFPTSFHGRTTTISSVAVDSMNHLWRYISKGYQSTKNTPPCDLGSFRATPSNGYSQDGMDVLLCNSHVFAQFGLGLLYPRPKVIQSPCRYPSVDHSYVQLNQRTKRNASRLLSLAEAIIRPRIHFASYDFTRGASNA</sequence>
<proteinExistence type="predicted"/>
<dbReference type="GeneID" id="87939452"/>
<organism evidence="1 2">
    <name type="scientific">Colletotrichum destructivum</name>
    <dbReference type="NCBI Taxonomy" id="34406"/>
    <lineage>
        <taxon>Eukaryota</taxon>
        <taxon>Fungi</taxon>
        <taxon>Dikarya</taxon>
        <taxon>Ascomycota</taxon>
        <taxon>Pezizomycotina</taxon>
        <taxon>Sordariomycetes</taxon>
        <taxon>Hypocreomycetidae</taxon>
        <taxon>Glomerellales</taxon>
        <taxon>Glomerellaceae</taxon>
        <taxon>Colletotrichum</taxon>
        <taxon>Colletotrichum destructivum species complex</taxon>
    </lineage>
</organism>
<dbReference type="EMBL" id="CP137306">
    <property type="protein sequence ID" value="WQF77935.1"/>
    <property type="molecule type" value="Genomic_DNA"/>
</dbReference>
<evidence type="ECO:0000313" key="1">
    <source>
        <dbReference type="EMBL" id="WQF77935.1"/>
    </source>
</evidence>
<evidence type="ECO:0000313" key="2">
    <source>
        <dbReference type="Proteomes" id="UP001322277"/>
    </source>
</evidence>
<dbReference type="Proteomes" id="UP001322277">
    <property type="component" value="Chromosome 2"/>
</dbReference>
<accession>A0AAX4I3M8</accession>
<keyword evidence="2" id="KW-1185">Reference proteome</keyword>
<name>A0AAX4I3M8_9PEZI</name>
<protein>
    <submittedName>
        <fullName evidence="1">Uncharacterized protein</fullName>
    </submittedName>
</protein>
<dbReference type="AlphaFoldDB" id="A0AAX4I3M8"/>
<gene>
    <name evidence="1" type="ORF">CDEST_02949</name>
</gene>
<reference evidence="2" key="1">
    <citation type="journal article" date="2023" name="bioRxiv">
        <title>Complete genome of the Medicago anthracnose fungus, Colletotrichum destructivum, reveals a mini-chromosome-like region within a core chromosome.</title>
        <authorList>
            <person name="Lapalu N."/>
            <person name="Simon A."/>
            <person name="Lu A."/>
            <person name="Plaumann P.-L."/>
            <person name="Amselem J."/>
            <person name="Pigne S."/>
            <person name="Auger A."/>
            <person name="Koch C."/>
            <person name="Dallery J.-F."/>
            <person name="O'Connell R.J."/>
        </authorList>
    </citation>
    <scope>NUCLEOTIDE SEQUENCE [LARGE SCALE GENOMIC DNA]</scope>
    <source>
        <strain evidence="2">CBS 520.97</strain>
    </source>
</reference>
<dbReference type="KEGG" id="cdet:87939452"/>
<dbReference type="RefSeq" id="XP_062775159.1">
    <property type="nucleotide sequence ID" value="XM_062919108.1"/>
</dbReference>